<name>A0A5N5J5E7_9FLAO</name>
<reference evidence="2" key="1">
    <citation type="submission" date="2019-10" db="EMBL/GenBank/DDBJ databases">
        <title>Muricauda hadale sp. nov., a piezophilic bacterium isolated from hadopelagic water of the Mariana Trench.</title>
        <authorList>
            <person name="Wei Y."/>
        </authorList>
    </citation>
    <scope>NUCLEOTIDE SEQUENCE [LARGE SCALE GENOMIC DNA]</scope>
    <source>
        <strain evidence="2">MT-229</strain>
    </source>
</reference>
<dbReference type="GO" id="GO:0051213">
    <property type="term" value="F:dioxygenase activity"/>
    <property type="evidence" value="ECO:0007669"/>
    <property type="project" value="UniProtKB-KW"/>
</dbReference>
<dbReference type="InterPro" id="IPR029068">
    <property type="entry name" value="Glyas_Bleomycin-R_OHBP_Dase"/>
</dbReference>
<dbReference type="Pfam" id="PF22677">
    <property type="entry name" value="Ble-like_N"/>
    <property type="match status" value="1"/>
</dbReference>
<gene>
    <name evidence="2" type="ORF">FOT42_005450</name>
</gene>
<organism evidence="2 3">
    <name type="scientific">Flagellimonas hadalis</name>
    <dbReference type="NCBI Taxonomy" id="2597517"/>
    <lineage>
        <taxon>Bacteria</taxon>
        <taxon>Pseudomonadati</taxon>
        <taxon>Bacteroidota</taxon>
        <taxon>Flavobacteriia</taxon>
        <taxon>Flavobacteriales</taxon>
        <taxon>Flavobacteriaceae</taxon>
        <taxon>Flagellimonas</taxon>
    </lineage>
</organism>
<protein>
    <submittedName>
        <fullName evidence="2">Glyoxalase/bleomycin resistance/extradiol dioxygenase family protein</fullName>
    </submittedName>
</protein>
<sequence>MKQIFINLPIKDLGASQTFYRELGFSEHALFTGENQKCMKWGDTIYVMLQSISFFNSGSNKSIANPKNNITASFTLPVDSMEVLNRMVEKGIHAGGNEPIPLRDEGFMKIRTMEDPDGHSWSIIHLDMEKFLESKNNK</sequence>
<dbReference type="Proteomes" id="UP000319204">
    <property type="component" value="Unassembled WGS sequence"/>
</dbReference>
<dbReference type="OrthoDB" id="9798430at2"/>
<dbReference type="InterPro" id="IPR053863">
    <property type="entry name" value="Glyoxy/Ble-like_N"/>
</dbReference>
<dbReference type="Gene3D" id="3.10.180.10">
    <property type="entry name" value="2,3-Dihydroxybiphenyl 1,2-Dioxygenase, domain 1"/>
    <property type="match status" value="1"/>
</dbReference>
<evidence type="ECO:0000259" key="1">
    <source>
        <dbReference type="Pfam" id="PF22677"/>
    </source>
</evidence>
<dbReference type="PANTHER" id="PTHR36503">
    <property type="entry name" value="BLR2520 PROTEIN"/>
    <property type="match status" value="1"/>
</dbReference>
<keyword evidence="2" id="KW-0560">Oxidoreductase</keyword>
<dbReference type="PANTHER" id="PTHR36503:SF2">
    <property type="entry name" value="BLR2408 PROTEIN"/>
    <property type="match status" value="1"/>
</dbReference>
<keyword evidence="2" id="KW-0223">Dioxygenase</keyword>
<dbReference type="SUPFAM" id="SSF54593">
    <property type="entry name" value="Glyoxalase/Bleomycin resistance protein/Dihydroxybiphenyl dioxygenase"/>
    <property type="match status" value="1"/>
</dbReference>
<accession>A0A5N5J5E7</accession>
<comment type="caution">
    <text evidence="2">The sequence shown here is derived from an EMBL/GenBank/DDBJ whole genome shotgun (WGS) entry which is preliminary data.</text>
</comment>
<keyword evidence="3" id="KW-1185">Reference proteome</keyword>
<proteinExistence type="predicted"/>
<evidence type="ECO:0000313" key="3">
    <source>
        <dbReference type="Proteomes" id="UP000319204"/>
    </source>
</evidence>
<evidence type="ECO:0000313" key="2">
    <source>
        <dbReference type="EMBL" id="KAB5490876.1"/>
    </source>
</evidence>
<feature type="domain" description="Glyoxalase/Bleomycin resistance-like N-terminal" evidence="1">
    <location>
        <begin position="4"/>
        <end position="26"/>
    </location>
</feature>
<dbReference type="EMBL" id="VNIK02000002">
    <property type="protein sequence ID" value="KAB5490876.1"/>
    <property type="molecule type" value="Genomic_DNA"/>
</dbReference>
<dbReference type="AlphaFoldDB" id="A0A5N5J5E7"/>